<organism evidence="3 4">
    <name type="scientific">Asanoa iriomotensis</name>
    <dbReference type="NCBI Taxonomy" id="234613"/>
    <lineage>
        <taxon>Bacteria</taxon>
        <taxon>Bacillati</taxon>
        <taxon>Actinomycetota</taxon>
        <taxon>Actinomycetes</taxon>
        <taxon>Micromonosporales</taxon>
        <taxon>Micromonosporaceae</taxon>
        <taxon>Asanoa</taxon>
    </lineage>
</organism>
<name>A0ABQ4BYY1_9ACTN</name>
<feature type="compositionally biased region" description="Basic residues" evidence="1">
    <location>
        <begin position="229"/>
        <end position="242"/>
    </location>
</feature>
<accession>A0ABQ4BYY1</accession>
<dbReference type="EMBL" id="BONC01000009">
    <property type="protein sequence ID" value="GIF55717.1"/>
    <property type="molecule type" value="Genomic_DNA"/>
</dbReference>
<feature type="transmembrane region" description="Helical" evidence="2">
    <location>
        <begin position="80"/>
        <end position="99"/>
    </location>
</feature>
<keyword evidence="4" id="KW-1185">Reference proteome</keyword>
<feature type="transmembrane region" description="Helical" evidence="2">
    <location>
        <begin position="187"/>
        <end position="207"/>
    </location>
</feature>
<feature type="region of interest" description="Disordered" evidence="1">
    <location>
        <begin position="209"/>
        <end position="242"/>
    </location>
</feature>
<dbReference type="Proteomes" id="UP000624325">
    <property type="component" value="Unassembled WGS sequence"/>
</dbReference>
<reference evidence="3 4" key="1">
    <citation type="submission" date="2021-01" db="EMBL/GenBank/DDBJ databases">
        <title>Whole genome shotgun sequence of Asanoa iriomotensis NBRC 100142.</title>
        <authorList>
            <person name="Komaki H."/>
            <person name="Tamura T."/>
        </authorList>
    </citation>
    <scope>NUCLEOTIDE SEQUENCE [LARGE SCALE GENOMIC DNA]</scope>
    <source>
        <strain evidence="3 4">NBRC 100142</strain>
    </source>
</reference>
<comment type="caution">
    <text evidence="3">The sequence shown here is derived from an EMBL/GenBank/DDBJ whole genome shotgun (WGS) entry which is preliminary data.</text>
</comment>
<keyword evidence="2" id="KW-0812">Transmembrane</keyword>
<keyword evidence="2" id="KW-0472">Membrane</keyword>
<keyword evidence="2" id="KW-1133">Transmembrane helix</keyword>
<evidence type="ECO:0000313" key="3">
    <source>
        <dbReference type="EMBL" id="GIF55717.1"/>
    </source>
</evidence>
<proteinExistence type="predicted"/>
<evidence type="ECO:0000256" key="1">
    <source>
        <dbReference type="SAM" id="MobiDB-lite"/>
    </source>
</evidence>
<evidence type="ECO:0008006" key="5">
    <source>
        <dbReference type="Google" id="ProtNLM"/>
    </source>
</evidence>
<feature type="transmembrane region" description="Helical" evidence="2">
    <location>
        <begin position="50"/>
        <end position="68"/>
    </location>
</feature>
<sequence length="242" mass="25946">MRRRSTLRLVSIRLLRLGNQLGAAYLAVLTVVSALGGALVATAWIRADLVAVLGTFLWFVALAAAVLVTRPAPPPRMGLLVVAWLVSALLMFASAWGFYTAVLEARGERVEATVTQVRDGSEKGRHLYYALADPAGARIPGELGAWPGAEIGASNNPEGEVGARVTVIRDPAGLVDPRLPGDVDGPAAVLLWLVVFVLTAVACMLAGRPPTATPVVRHPRPTSETGRSRQARRRRKRRLRRS</sequence>
<evidence type="ECO:0000313" key="4">
    <source>
        <dbReference type="Proteomes" id="UP000624325"/>
    </source>
</evidence>
<evidence type="ECO:0000256" key="2">
    <source>
        <dbReference type="SAM" id="Phobius"/>
    </source>
</evidence>
<gene>
    <name evidence="3" type="ORF">Air01nite_18120</name>
</gene>
<protein>
    <recommendedName>
        <fullName evidence="5">DUF3592 domain-containing protein</fullName>
    </recommendedName>
</protein>
<feature type="transmembrane region" description="Helical" evidence="2">
    <location>
        <begin position="21"/>
        <end position="44"/>
    </location>
</feature>